<dbReference type="AlphaFoldDB" id="A0A1B9BYD0"/>
<gene>
    <name evidence="2" type="ORF">BBC27_12070</name>
</gene>
<sequence>MNMKTFFTVTAMAATMALAGCSSHHAHRHHQSEPASFKAYMKANDAANTSNMMAITPIKLPERHK</sequence>
<accession>A0A1B9BYD0</accession>
<evidence type="ECO:0000256" key="1">
    <source>
        <dbReference type="SAM" id="SignalP"/>
    </source>
</evidence>
<comment type="caution">
    <text evidence="2">The sequence shown here is derived from an EMBL/GenBank/DDBJ whole genome shotgun (WGS) entry which is preliminary data.</text>
</comment>
<organism evidence="2 3">
    <name type="scientific">Acidithiobacillus ferrivorans</name>
    <dbReference type="NCBI Taxonomy" id="160808"/>
    <lineage>
        <taxon>Bacteria</taxon>
        <taxon>Pseudomonadati</taxon>
        <taxon>Pseudomonadota</taxon>
        <taxon>Acidithiobacillia</taxon>
        <taxon>Acidithiobacillales</taxon>
        <taxon>Acidithiobacillaceae</taxon>
        <taxon>Acidithiobacillus</taxon>
    </lineage>
</organism>
<keyword evidence="1" id="KW-0732">Signal</keyword>
<name>A0A1B9BYD0_9PROT</name>
<dbReference type="PROSITE" id="PS51257">
    <property type="entry name" value="PROKAR_LIPOPROTEIN"/>
    <property type="match status" value="1"/>
</dbReference>
<protein>
    <recommendedName>
        <fullName evidence="4">Lipoprotein</fullName>
    </recommendedName>
</protein>
<evidence type="ECO:0008006" key="4">
    <source>
        <dbReference type="Google" id="ProtNLM"/>
    </source>
</evidence>
<evidence type="ECO:0000313" key="3">
    <source>
        <dbReference type="Proteomes" id="UP000093129"/>
    </source>
</evidence>
<reference evidence="2 3" key="1">
    <citation type="submission" date="2016-07" db="EMBL/GenBank/DDBJ databases">
        <title>Draft genome of a psychrotolerant acidophile Acidithiobacillus ferrivorans strain YL15.</title>
        <authorList>
            <person name="Peng T."/>
            <person name="Ma L."/>
            <person name="Nan M."/>
            <person name="An N."/>
            <person name="Wang M."/>
            <person name="Qiu G."/>
            <person name="Zeng W."/>
        </authorList>
    </citation>
    <scope>NUCLEOTIDE SEQUENCE [LARGE SCALE GENOMIC DNA]</scope>
    <source>
        <strain evidence="2 3">YL15</strain>
    </source>
</reference>
<dbReference type="RefSeq" id="WP_065413449.1">
    <property type="nucleotide sequence ID" value="NZ_MASQ01000091.1"/>
</dbReference>
<feature type="chain" id="PRO_5008622929" description="Lipoprotein" evidence="1">
    <location>
        <begin position="20"/>
        <end position="65"/>
    </location>
</feature>
<dbReference type="EMBL" id="MASQ01000091">
    <property type="protein sequence ID" value="OCB02653.1"/>
    <property type="molecule type" value="Genomic_DNA"/>
</dbReference>
<feature type="signal peptide" evidence="1">
    <location>
        <begin position="1"/>
        <end position="19"/>
    </location>
</feature>
<evidence type="ECO:0000313" key="2">
    <source>
        <dbReference type="EMBL" id="OCB02653.1"/>
    </source>
</evidence>
<proteinExistence type="predicted"/>
<dbReference type="Proteomes" id="UP000093129">
    <property type="component" value="Unassembled WGS sequence"/>
</dbReference>